<gene>
    <name evidence="3" type="ORF">M513_00139</name>
    <name evidence="4" type="ORF">M514_00139</name>
</gene>
<protein>
    <recommendedName>
        <fullName evidence="6">GDNF/GAS1 domain-containing protein</fullName>
    </recommendedName>
</protein>
<evidence type="ECO:0000313" key="3">
    <source>
        <dbReference type="EMBL" id="KFD58976.1"/>
    </source>
</evidence>
<accession>A0A085NU61</accession>
<dbReference type="Proteomes" id="UP000030764">
    <property type="component" value="Unassembled WGS sequence"/>
</dbReference>
<keyword evidence="1" id="KW-0472">Membrane</keyword>
<dbReference type="EMBL" id="KL367475">
    <property type="protein sequence ID" value="KFD73007.1"/>
    <property type="molecule type" value="Genomic_DNA"/>
</dbReference>
<keyword evidence="2" id="KW-0732">Signal</keyword>
<proteinExistence type="predicted"/>
<evidence type="ECO:0000313" key="4">
    <source>
        <dbReference type="EMBL" id="KFD73007.1"/>
    </source>
</evidence>
<feature type="chain" id="PRO_5010405436" description="GDNF/GAS1 domain-containing protein" evidence="2">
    <location>
        <begin position="23"/>
        <end position="165"/>
    </location>
</feature>
<organism evidence="4">
    <name type="scientific">Trichuris suis</name>
    <name type="common">pig whipworm</name>
    <dbReference type="NCBI Taxonomy" id="68888"/>
    <lineage>
        <taxon>Eukaryota</taxon>
        <taxon>Metazoa</taxon>
        <taxon>Ecdysozoa</taxon>
        <taxon>Nematoda</taxon>
        <taxon>Enoplea</taxon>
        <taxon>Dorylaimia</taxon>
        <taxon>Trichinellida</taxon>
        <taxon>Trichuridae</taxon>
        <taxon>Trichuris</taxon>
    </lineage>
</organism>
<keyword evidence="1" id="KW-1133">Transmembrane helix</keyword>
<name>A0A085NU61_9BILA</name>
<feature type="transmembrane region" description="Helical" evidence="1">
    <location>
        <begin position="138"/>
        <end position="160"/>
    </location>
</feature>
<dbReference type="Proteomes" id="UP000030758">
    <property type="component" value="Unassembled WGS sequence"/>
</dbReference>
<evidence type="ECO:0000313" key="5">
    <source>
        <dbReference type="Proteomes" id="UP000030764"/>
    </source>
</evidence>
<feature type="signal peptide" evidence="2">
    <location>
        <begin position="1"/>
        <end position="22"/>
    </location>
</feature>
<keyword evidence="5" id="KW-1185">Reference proteome</keyword>
<evidence type="ECO:0000256" key="1">
    <source>
        <dbReference type="SAM" id="Phobius"/>
    </source>
</evidence>
<reference evidence="4 5" key="1">
    <citation type="journal article" date="2014" name="Nat. Genet.">
        <title>Genome and transcriptome of the porcine whipworm Trichuris suis.</title>
        <authorList>
            <person name="Jex A.R."/>
            <person name="Nejsum P."/>
            <person name="Schwarz E.M."/>
            <person name="Hu L."/>
            <person name="Young N.D."/>
            <person name="Hall R.S."/>
            <person name="Korhonen P.K."/>
            <person name="Liao S."/>
            <person name="Thamsborg S."/>
            <person name="Xia J."/>
            <person name="Xu P."/>
            <person name="Wang S."/>
            <person name="Scheerlinck J.P."/>
            <person name="Hofmann A."/>
            <person name="Sternberg P.W."/>
            <person name="Wang J."/>
            <person name="Gasser R.B."/>
        </authorList>
    </citation>
    <scope>NUCLEOTIDE SEQUENCE [LARGE SCALE GENOMIC DNA]</scope>
    <source>
        <strain evidence="4">DCEP-RM93F</strain>
        <strain evidence="3">DCEP-RM93M</strain>
    </source>
</reference>
<sequence length="165" mass="19385">MRSQIFLLVVQITLSYFSTVSAHLQCFCKHQECDQTKCRLSWSLMTEKVTGKAESCPQDIPRLFSGCLVNNSLWEEICECSNKDCEHMLYYMRRFLDKYEVMCEREVLKRYDHVVTNHWDRSYDDLDIETGPRTNKHLILLVVIPLSVGALAVVMIFLNYHCKMC</sequence>
<dbReference type="EMBL" id="KL363182">
    <property type="protein sequence ID" value="KFD58976.1"/>
    <property type="molecule type" value="Genomic_DNA"/>
</dbReference>
<evidence type="ECO:0008006" key="6">
    <source>
        <dbReference type="Google" id="ProtNLM"/>
    </source>
</evidence>
<keyword evidence="1" id="KW-0812">Transmembrane</keyword>
<evidence type="ECO:0000256" key="2">
    <source>
        <dbReference type="SAM" id="SignalP"/>
    </source>
</evidence>
<dbReference type="AlphaFoldDB" id="A0A085NU61"/>